<dbReference type="PANTHER" id="PTHR42760:SF5">
    <property type="entry name" value="2-DEHYDRO-3-DEOXY-D-GLUCONATE 5-DEHYDROGENASE"/>
    <property type="match status" value="1"/>
</dbReference>
<evidence type="ECO:0000313" key="4">
    <source>
        <dbReference type="EMBL" id="KAK4548844.1"/>
    </source>
</evidence>
<name>A0AAV9JTL6_9PEZI</name>
<comment type="caution">
    <text evidence="4">The sequence shown here is derived from an EMBL/GenBank/DDBJ whole genome shotgun (WGS) entry which is preliminary data.</text>
</comment>
<dbReference type="Pfam" id="PF13561">
    <property type="entry name" value="adh_short_C2"/>
    <property type="match status" value="1"/>
</dbReference>
<dbReference type="EMBL" id="JAVFHQ010000006">
    <property type="protein sequence ID" value="KAK4548844.1"/>
    <property type="molecule type" value="Genomic_DNA"/>
</dbReference>
<keyword evidence="5" id="KW-1185">Reference proteome</keyword>
<dbReference type="PRINTS" id="PR00081">
    <property type="entry name" value="GDHRDH"/>
</dbReference>
<evidence type="ECO:0000256" key="3">
    <source>
        <dbReference type="ARBA" id="ARBA00023002"/>
    </source>
</evidence>
<evidence type="ECO:0000313" key="5">
    <source>
        <dbReference type="Proteomes" id="UP001324427"/>
    </source>
</evidence>
<dbReference type="InterPro" id="IPR002347">
    <property type="entry name" value="SDR_fam"/>
</dbReference>
<evidence type="ECO:0000256" key="2">
    <source>
        <dbReference type="ARBA" id="ARBA00022857"/>
    </source>
</evidence>
<protein>
    <recommendedName>
        <fullName evidence="6">2-deoxy-D-gluconate 3-dehydrogenase</fullName>
    </recommendedName>
</protein>
<gene>
    <name evidence="4" type="ORF">LTR36_008617</name>
</gene>
<dbReference type="PRINTS" id="PR00080">
    <property type="entry name" value="SDRFAMILY"/>
</dbReference>
<evidence type="ECO:0000256" key="1">
    <source>
        <dbReference type="ARBA" id="ARBA00006484"/>
    </source>
</evidence>
<dbReference type="Proteomes" id="UP001324427">
    <property type="component" value="Unassembled WGS sequence"/>
</dbReference>
<sequence>MTAQAPQIIADLFALSSCTAIVTGGTGGLGLTMTIALAEAGANITSIEVPGDPVSSVLREKVESLGRAYSKYECDVKDSAQLRAVFKKVWEDAEGGKAETPLPNILLNCAGINRRGPAESLSDEEIDEVFAVNQKALFVCCQEFAKGLLSRSLPGKLINIASTAGFIGPTTISAYAATKGAVIQMTRAFSTEWAGKGIQVNCICPGYFWTEMTKQYAEDPQYKDFNDYILSRCPTGRWGMPDDLRGAVIFLASRASQYVSGQAVVVDGGLLAK</sequence>
<accession>A0AAV9JTL6</accession>
<dbReference type="GO" id="GO:0016616">
    <property type="term" value="F:oxidoreductase activity, acting on the CH-OH group of donors, NAD or NADP as acceptor"/>
    <property type="evidence" value="ECO:0007669"/>
    <property type="project" value="TreeGrafter"/>
</dbReference>
<keyword evidence="3" id="KW-0560">Oxidoreductase</keyword>
<dbReference type="AlphaFoldDB" id="A0AAV9JTL6"/>
<comment type="similarity">
    <text evidence="1">Belongs to the short-chain dehydrogenases/reductases (SDR) family.</text>
</comment>
<dbReference type="PROSITE" id="PS00061">
    <property type="entry name" value="ADH_SHORT"/>
    <property type="match status" value="1"/>
</dbReference>
<reference evidence="4 5" key="1">
    <citation type="submission" date="2021-11" db="EMBL/GenBank/DDBJ databases">
        <title>Black yeast isolated from Biological Soil Crust.</title>
        <authorList>
            <person name="Kurbessoian T."/>
        </authorList>
    </citation>
    <scope>NUCLEOTIDE SEQUENCE [LARGE SCALE GENOMIC DNA]</scope>
    <source>
        <strain evidence="4 5">CCFEE 5522</strain>
    </source>
</reference>
<dbReference type="FunFam" id="3.40.50.720:FF:000084">
    <property type="entry name" value="Short-chain dehydrogenase reductase"/>
    <property type="match status" value="1"/>
</dbReference>
<evidence type="ECO:0008006" key="6">
    <source>
        <dbReference type="Google" id="ProtNLM"/>
    </source>
</evidence>
<organism evidence="4 5">
    <name type="scientific">Oleoguttula mirabilis</name>
    <dbReference type="NCBI Taxonomy" id="1507867"/>
    <lineage>
        <taxon>Eukaryota</taxon>
        <taxon>Fungi</taxon>
        <taxon>Dikarya</taxon>
        <taxon>Ascomycota</taxon>
        <taxon>Pezizomycotina</taxon>
        <taxon>Dothideomycetes</taxon>
        <taxon>Dothideomycetidae</taxon>
        <taxon>Mycosphaerellales</taxon>
        <taxon>Teratosphaeriaceae</taxon>
        <taxon>Oleoguttula</taxon>
    </lineage>
</organism>
<dbReference type="Gene3D" id="3.40.50.720">
    <property type="entry name" value="NAD(P)-binding Rossmann-like Domain"/>
    <property type="match status" value="1"/>
</dbReference>
<proteinExistence type="inferred from homology"/>
<dbReference type="InterPro" id="IPR020904">
    <property type="entry name" value="Sc_DH/Rdtase_CS"/>
</dbReference>
<dbReference type="PANTHER" id="PTHR42760">
    <property type="entry name" value="SHORT-CHAIN DEHYDROGENASES/REDUCTASES FAMILY MEMBER"/>
    <property type="match status" value="1"/>
</dbReference>
<dbReference type="InterPro" id="IPR036291">
    <property type="entry name" value="NAD(P)-bd_dom_sf"/>
</dbReference>
<dbReference type="SUPFAM" id="SSF51735">
    <property type="entry name" value="NAD(P)-binding Rossmann-fold domains"/>
    <property type="match status" value="1"/>
</dbReference>
<keyword evidence="2" id="KW-0521">NADP</keyword>